<dbReference type="Gene3D" id="3.30.1330.60">
    <property type="entry name" value="OmpA-like domain"/>
    <property type="match status" value="1"/>
</dbReference>
<dbReference type="InterPro" id="IPR006665">
    <property type="entry name" value="OmpA-like"/>
</dbReference>
<protein>
    <recommendedName>
        <fullName evidence="2">OmpA-like domain-containing protein</fullName>
    </recommendedName>
</protein>
<dbReference type="Proteomes" id="UP000249799">
    <property type="component" value="Chromosome"/>
</dbReference>
<keyword evidence="4" id="KW-1185">Reference proteome</keyword>
<dbReference type="PANTHER" id="PTHR30329:SF21">
    <property type="entry name" value="LIPOPROTEIN YIAD-RELATED"/>
    <property type="match status" value="1"/>
</dbReference>
<evidence type="ECO:0000313" key="4">
    <source>
        <dbReference type="Proteomes" id="UP000249799"/>
    </source>
</evidence>
<dbReference type="EMBL" id="CP030032">
    <property type="protein sequence ID" value="AWV91063.1"/>
    <property type="molecule type" value="Genomic_DNA"/>
</dbReference>
<dbReference type="GO" id="GO:0016020">
    <property type="term" value="C:membrane"/>
    <property type="evidence" value="ECO:0007669"/>
    <property type="project" value="UniProtKB-UniRule"/>
</dbReference>
<dbReference type="InterPro" id="IPR050330">
    <property type="entry name" value="Bact_OuterMem_StrucFunc"/>
</dbReference>
<dbReference type="KEGG" id="bsed:DN745_17690"/>
<feature type="domain" description="OmpA-like" evidence="2">
    <location>
        <begin position="260"/>
        <end position="384"/>
    </location>
</feature>
<name>A0A2Z4FQ27_9DELT</name>
<organism evidence="3 4">
    <name type="scientific">Bradymonas sediminis</name>
    <dbReference type="NCBI Taxonomy" id="1548548"/>
    <lineage>
        <taxon>Bacteria</taxon>
        <taxon>Deltaproteobacteria</taxon>
        <taxon>Bradymonadales</taxon>
        <taxon>Bradymonadaceae</taxon>
        <taxon>Bradymonas</taxon>
    </lineage>
</organism>
<gene>
    <name evidence="3" type="ORF">DN745_17690</name>
</gene>
<dbReference type="AlphaFoldDB" id="A0A2Z4FQ27"/>
<dbReference type="PROSITE" id="PS51123">
    <property type="entry name" value="OMPA_2"/>
    <property type="match status" value="1"/>
</dbReference>
<sequence length="400" mass="44345">MVIVSCMAVGLCWKVAIMKPAASSQKDGEAIKYLRMLKIPKEPDMRGQQFFSTGISTMRRLCLASLVLGISLCASTAFAEAGFEYRLEKKVQVSEGMPALVLRATGQIKSGTVTFKSSTAKSFTKKIGAMKSGETKTITMKQSPGTHKFEIKIKATGADGEVLDDAFEVETTSVAPLKLSVDPKKANLGEGKIQVGTNRPLDHIKIEIFDSKNQLLHEGTRQLGGQKGEFEVNWPTHADVTGVRLTAHDVDGFWQSVLLEPFWVEIPHKEIIFEFGKASWTAEEEPKLEATLATIRDAMEKYKDKGLQMQLYIAGYTDTVGSKSDNLRLSTARAKAIATWFRKKGLKIPLYYQGFGESVLAVKTEDETKEERNRRVIYVLGNSRPPTSETLPKSNWKAVR</sequence>
<dbReference type="OrthoDB" id="5487224at2"/>
<evidence type="ECO:0000256" key="1">
    <source>
        <dbReference type="PROSITE-ProRule" id="PRU00473"/>
    </source>
</evidence>
<evidence type="ECO:0000313" key="3">
    <source>
        <dbReference type="EMBL" id="AWV91063.1"/>
    </source>
</evidence>
<keyword evidence="1" id="KW-0472">Membrane</keyword>
<dbReference type="Pfam" id="PF00691">
    <property type="entry name" value="OmpA"/>
    <property type="match status" value="1"/>
</dbReference>
<reference evidence="3 4" key="1">
    <citation type="submission" date="2018-06" db="EMBL/GenBank/DDBJ databases">
        <title>Lujinxingia sediminis gen. nov. sp. nov., a new facultative anaerobic member of the class Deltaproteobacteria, and proposal of Lujinxingaceae fam. nov.</title>
        <authorList>
            <person name="Guo L.-Y."/>
            <person name="Li C.-M."/>
            <person name="Wang S."/>
            <person name="Du Z.-J."/>
        </authorList>
    </citation>
    <scope>NUCLEOTIDE SEQUENCE [LARGE SCALE GENOMIC DNA]</scope>
    <source>
        <strain evidence="3 4">FA350</strain>
    </source>
</reference>
<accession>A0A2Z4FQ27</accession>
<dbReference type="PANTHER" id="PTHR30329">
    <property type="entry name" value="STATOR ELEMENT OF FLAGELLAR MOTOR COMPLEX"/>
    <property type="match status" value="1"/>
</dbReference>
<evidence type="ECO:0000259" key="2">
    <source>
        <dbReference type="PROSITE" id="PS51123"/>
    </source>
</evidence>
<dbReference type="SUPFAM" id="SSF103088">
    <property type="entry name" value="OmpA-like"/>
    <property type="match status" value="1"/>
</dbReference>
<dbReference type="InterPro" id="IPR036737">
    <property type="entry name" value="OmpA-like_sf"/>
</dbReference>
<proteinExistence type="predicted"/>
<dbReference type="CDD" id="cd07185">
    <property type="entry name" value="OmpA_C-like"/>
    <property type="match status" value="1"/>
</dbReference>